<dbReference type="Proteomes" id="UP000029435">
    <property type="component" value="Unassembled WGS sequence"/>
</dbReference>
<evidence type="ECO:0000313" key="3">
    <source>
        <dbReference type="Proteomes" id="UP000029435"/>
    </source>
</evidence>
<feature type="transmembrane region" description="Helical" evidence="1">
    <location>
        <begin position="161"/>
        <end position="178"/>
    </location>
</feature>
<keyword evidence="1" id="KW-0812">Transmembrane</keyword>
<sequence>MDSINNSAFYASLAIPLLSVAYIALLSFMLNDIFQSIKRRKCKETIKKAINAGIMKNEDIYLLAERWGVKREKISSVLNLILSDYLNEKDCPDEPLEKIRNLIVWHQENDPFADLPENIKLQLLHLQKNTDTDHAGILQLSKSLNEIYLSNQRKAKREQRISIVSLLIGLIGLFYGFIK</sequence>
<name>A0A0M2F5I6_9GAMM</name>
<dbReference type="RefSeq" id="WP_039313270.1">
    <property type="nucleotide sequence ID" value="NZ_JQOD01000001.1"/>
</dbReference>
<dbReference type="EMBL" id="JQOD01000001">
    <property type="protein sequence ID" value="KGA36278.1"/>
    <property type="molecule type" value="Genomic_DNA"/>
</dbReference>
<evidence type="ECO:0000256" key="1">
    <source>
        <dbReference type="SAM" id="Phobius"/>
    </source>
</evidence>
<feature type="transmembrane region" description="Helical" evidence="1">
    <location>
        <begin position="12"/>
        <end position="34"/>
    </location>
</feature>
<protein>
    <submittedName>
        <fullName evidence="2">Uncharacterized protein</fullName>
    </submittedName>
</protein>
<dbReference type="AlphaFoldDB" id="A0A0M2F5I6"/>
<keyword evidence="1" id="KW-0472">Membrane</keyword>
<evidence type="ECO:0000313" key="2">
    <source>
        <dbReference type="EMBL" id="KGA36278.1"/>
    </source>
</evidence>
<accession>A0A0M2F5I6</accession>
<reference evidence="2 3" key="1">
    <citation type="submission" date="2014-08" db="EMBL/GenBank/DDBJ databases">
        <title>Genome sequences of NCPPB Pectobacterium isolates.</title>
        <authorList>
            <person name="Glover R.H."/>
            <person name="Sapp M."/>
            <person name="Elphinstone J."/>
        </authorList>
    </citation>
    <scope>NUCLEOTIDE SEQUENCE [LARGE SCALE GENOMIC DNA]</scope>
    <source>
        <strain evidence="2 3">LMG 21372</strain>
    </source>
</reference>
<comment type="caution">
    <text evidence="2">The sequence shown here is derived from an EMBL/GenBank/DDBJ whole genome shotgun (WGS) entry which is preliminary data.</text>
</comment>
<gene>
    <name evidence="2" type="ORF">KU74_07375</name>
</gene>
<proteinExistence type="predicted"/>
<keyword evidence="1" id="KW-1133">Transmembrane helix</keyword>
<dbReference type="OrthoDB" id="6424140at2"/>
<organism evidence="2 3">
    <name type="scientific">Pectobacterium brasiliense</name>
    <dbReference type="NCBI Taxonomy" id="180957"/>
    <lineage>
        <taxon>Bacteria</taxon>
        <taxon>Pseudomonadati</taxon>
        <taxon>Pseudomonadota</taxon>
        <taxon>Gammaproteobacteria</taxon>
        <taxon>Enterobacterales</taxon>
        <taxon>Pectobacteriaceae</taxon>
        <taxon>Pectobacterium</taxon>
    </lineage>
</organism>